<dbReference type="EMBL" id="MU277240">
    <property type="protein sequence ID" value="KAI0057968.1"/>
    <property type="molecule type" value="Genomic_DNA"/>
</dbReference>
<accession>A0ACB8SQ61</accession>
<proteinExistence type="predicted"/>
<evidence type="ECO:0000313" key="2">
    <source>
        <dbReference type="Proteomes" id="UP000814140"/>
    </source>
</evidence>
<gene>
    <name evidence="1" type="ORF">BV25DRAFT_1830518</name>
</gene>
<reference evidence="1" key="2">
    <citation type="journal article" date="2022" name="New Phytol.">
        <title>Evolutionary transition to the ectomycorrhizal habit in the genomes of a hyperdiverse lineage of mushroom-forming fungi.</title>
        <authorList>
            <person name="Looney B."/>
            <person name="Miyauchi S."/>
            <person name="Morin E."/>
            <person name="Drula E."/>
            <person name="Courty P.E."/>
            <person name="Kohler A."/>
            <person name="Kuo A."/>
            <person name="LaButti K."/>
            <person name="Pangilinan J."/>
            <person name="Lipzen A."/>
            <person name="Riley R."/>
            <person name="Andreopoulos W."/>
            <person name="He G."/>
            <person name="Johnson J."/>
            <person name="Nolan M."/>
            <person name="Tritt A."/>
            <person name="Barry K.W."/>
            <person name="Grigoriev I.V."/>
            <person name="Nagy L.G."/>
            <person name="Hibbett D."/>
            <person name="Henrissat B."/>
            <person name="Matheny P.B."/>
            <person name="Labbe J."/>
            <person name="Martin F.M."/>
        </authorList>
    </citation>
    <scope>NUCLEOTIDE SEQUENCE</scope>
    <source>
        <strain evidence="1">HHB10654</strain>
    </source>
</reference>
<protein>
    <submittedName>
        <fullName evidence="1">Uncharacterized protein</fullName>
    </submittedName>
</protein>
<name>A0ACB8SQ61_9AGAM</name>
<sequence>MPFLSARPAVSSYLYAVTVLSELSELPVYVTLTGGGRPNYSRETVMEMLAQPAPYLEELTLDETLTPFLLAGEVPIRLRRLRLLDMRLPPTICVLQAPILRVLEIRNTYIWPDRTSLLEGLRRLPNLEILILDTFEPGMPVFDHDPPPQPYHSIPLRRLRYLEVRDVVADYIIERIQMPSNVSISVAVEVADIRSRHRQVYRDMAKNIHSHIPAEVFHGLQFRTLYIHPHQTYEDVVLPAICFTVSMQLPIGPYLPVPANIPPRMTYVMEWCDARAKLTPVQHRISRLMDCFVCGARQIVSLSVSHDHFVVPEEWESIDKRCPAIRIIIASGDAAHGLIAALRARSQTALFPRLTTLFFNDTDLGGQINGRRTSVDGLMQALGYRAKGPGRVLKLIIGGCSVSAQQMHVLREHGQKYGYQVGWDGRTERTPIVRKGNWVGREDERARLLAGNYERA</sequence>
<comment type="caution">
    <text evidence="1">The sequence shown here is derived from an EMBL/GenBank/DDBJ whole genome shotgun (WGS) entry which is preliminary data.</text>
</comment>
<evidence type="ECO:0000313" key="1">
    <source>
        <dbReference type="EMBL" id="KAI0057968.1"/>
    </source>
</evidence>
<reference evidence="1" key="1">
    <citation type="submission" date="2021-03" db="EMBL/GenBank/DDBJ databases">
        <authorList>
            <consortium name="DOE Joint Genome Institute"/>
            <person name="Ahrendt S."/>
            <person name="Looney B.P."/>
            <person name="Miyauchi S."/>
            <person name="Morin E."/>
            <person name="Drula E."/>
            <person name="Courty P.E."/>
            <person name="Chicoki N."/>
            <person name="Fauchery L."/>
            <person name="Kohler A."/>
            <person name="Kuo A."/>
            <person name="Labutti K."/>
            <person name="Pangilinan J."/>
            <person name="Lipzen A."/>
            <person name="Riley R."/>
            <person name="Andreopoulos W."/>
            <person name="He G."/>
            <person name="Johnson J."/>
            <person name="Barry K.W."/>
            <person name="Grigoriev I.V."/>
            <person name="Nagy L."/>
            <person name="Hibbett D."/>
            <person name="Henrissat B."/>
            <person name="Matheny P.B."/>
            <person name="Labbe J."/>
            <person name="Martin F."/>
        </authorList>
    </citation>
    <scope>NUCLEOTIDE SEQUENCE</scope>
    <source>
        <strain evidence="1">HHB10654</strain>
    </source>
</reference>
<keyword evidence="2" id="KW-1185">Reference proteome</keyword>
<dbReference type="Proteomes" id="UP000814140">
    <property type="component" value="Unassembled WGS sequence"/>
</dbReference>
<organism evidence="1 2">
    <name type="scientific">Artomyces pyxidatus</name>
    <dbReference type="NCBI Taxonomy" id="48021"/>
    <lineage>
        <taxon>Eukaryota</taxon>
        <taxon>Fungi</taxon>
        <taxon>Dikarya</taxon>
        <taxon>Basidiomycota</taxon>
        <taxon>Agaricomycotina</taxon>
        <taxon>Agaricomycetes</taxon>
        <taxon>Russulales</taxon>
        <taxon>Auriscalpiaceae</taxon>
        <taxon>Artomyces</taxon>
    </lineage>
</organism>